<accession>X1N9I2</accession>
<dbReference type="GO" id="GO:0000179">
    <property type="term" value="F:rRNA (adenine-N6,N6-)-dimethyltransferase activity"/>
    <property type="evidence" value="ECO:0007669"/>
    <property type="project" value="InterPro"/>
</dbReference>
<feature type="non-terminal residue" evidence="6">
    <location>
        <position position="154"/>
    </location>
</feature>
<organism evidence="6">
    <name type="scientific">marine sediment metagenome</name>
    <dbReference type="NCBI Taxonomy" id="412755"/>
    <lineage>
        <taxon>unclassified sequences</taxon>
        <taxon>metagenomes</taxon>
        <taxon>ecological metagenomes</taxon>
    </lineage>
</organism>
<evidence type="ECO:0000256" key="4">
    <source>
        <dbReference type="ARBA" id="ARBA00022884"/>
    </source>
</evidence>
<dbReference type="SMART" id="SM00650">
    <property type="entry name" value="rADc"/>
    <property type="match status" value="1"/>
</dbReference>
<proteinExistence type="predicted"/>
<dbReference type="Gene3D" id="3.40.50.150">
    <property type="entry name" value="Vaccinia Virus protein VP39"/>
    <property type="match status" value="1"/>
</dbReference>
<dbReference type="GO" id="GO:0005829">
    <property type="term" value="C:cytosol"/>
    <property type="evidence" value="ECO:0007669"/>
    <property type="project" value="TreeGrafter"/>
</dbReference>
<dbReference type="PROSITE" id="PS01131">
    <property type="entry name" value="RRNA_A_DIMETH"/>
    <property type="match status" value="1"/>
</dbReference>
<evidence type="ECO:0000256" key="1">
    <source>
        <dbReference type="ARBA" id="ARBA00022603"/>
    </source>
</evidence>
<keyword evidence="3" id="KW-0949">S-adenosyl-L-methionine</keyword>
<dbReference type="EMBL" id="BARV01023038">
    <property type="protein sequence ID" value="GAI26861.1"/>
    <property type="molecule type" value="Genomic_DNA"/>
</dbReference>
<evidence type="ECO:0000313" key="6">
    <source>
        <dbReference type="EMBL" id="GAI26861.1"/>
    </source>
</evidence>
<dbReference type="CDD" id="cd02440">
    <property type="entry name" value="AdoMet_MTases"/>
    <property type="match status" value="1"/>
</dbReference>
<dbReference type="Pfam" id="PF00398">
    <property type="entry name" value="RrnaAD"/>
    <property type="match status" value="1"/>
</dbReference>
<keyword evidence="2" id="KW-0808">Transferase</keyword>
<gene>
    <name evidence="6" type="ORF">S06H3_37866</name>
</gene>
<evidence type="ECO:0000256" key="3">
    <source>
        <dbReference type="ARBA" id="ARBA00022691"/>
    </source>
</evidence>
<dbReference type="GO" id="GO:0003723">
    <property type="term" value="F:RNA binding"/>
    <property type="evidence" value="ECO:0007669"/>
    <property type="project" value="UniProtKB-KW"/>
</dbReference>
<feature type="domain" description="Ribosomal RNA adenine methylase transferase N-terminal" evidence="5">
    <location>
        <begin position="30"/>
        <end position="154"/>
    </location>
</feature>
<dbReference type="InterPro" id="IPR029063">
    <property type="entry name" value="SAM-dependent_MTases_sf"/>
</dbReference>
<dbReference type="PANTHER" id="PTHR11727">
    <property type="entry name" value="DIMETHYLADENOSINE TRANSFERASE"/>
    <property type="match status" value="1"/>
</dbReference>
<evidence type="ECO:0000259" key="5">
    <source>
        <dbReference type="SMART" id="SM00650"/>
    </source>
</evidence>
<dbReference type="InterPro" id="IPR020596">
    <property type="entry name" value="rRNA_Ade_Mease_Trfase_CS"/>
</dbReference>
<keyword evidence="4" id="KW-0694">RNA-binding</keyword>
<sequence length="154" mass="17576">MKKEIKNLLKAKNILPKKRLGQNFLISEKVLEKIIAAAQLEAKDTILEIGPGVGILTREIAQKTKKVIAVEKDQRMIDILKENLKDFQNVEIINEDILKLGAEQWPQEDYKLVANLPYYITGSVIRMFLESAHPPKLMVLMVQKEVSQRICAKP</sequence>
<dbReference type="SUPFAM" id="SSF53335">
    <property type="entry name" value="S-adenosyl-L-methionine-dependent methyltransferases"/>
    <property type="match status" value="1"/>
</dbReference>
<dbReference type="PANTHER" id="PTHR11727:SF7">
    <property type="entry name" value="DIMETHYLADENOSINE TRANSFERASE-RELATED"/>
    <property type="match status" value="1"/>
</dbReference>
<dbReference type="InterPro" id="IPR020598">
    <property type="entry name" value="rRNA_Ade_methylase_Trfase_N"/>
</dbReference>
<comment type="caution">
    <text evidence="6">The sequence shown here is derived from an EMBL/GenBank/DDBJ whole genome shotgun (WGS) entry which is preliminary data.</text>
</comment>
<dbReference type="InterPro" id="IPR001737">
    <property type="entry name" value="KsgA/Erm"/>
</dbReference>
<reference evidence="6" key="1">
    <citation type="journal article" date="2014" name="Front. Microbiol.">
        <title>High frequency of phylogenetically diverse reductive dehalogenase-homologous genes in deep subseafloor sedimentary metagenomes.</title>
        <authorList>
            <person name="Kawai M."/>
            <person name="Futagami T."/>
            <person name="Toyoda A."/>
            <person name="Takaki Y."/>
            <person name="Nishi S."/>
            <person name="Hori S."/>
            <person name="Arai W."/>
            <person name="Tsubouchi T."/>
            <person name="Morono Y."/>
            <person name="Uchiyama I."/>
            <person name="Ito T."/>
            <person name="Fujiyama A."/>
            <person name="Inagaki F."/>
            <person name="Takami H."/>
        </authorList>
    </citation>
    <scope>NUCLEOTIDE SEQUENCE</scope>
    <source>
        <strain evidence="6">Expedition CK06-06</strain>
    </source>
</reference>
<protein>
    <recommendedName>
        <fullName evidence="5">Ribosomal RNA adenine methylase transferase N-terminal domain-containing protein</fullName>
    </recommendedName>
</protein>
<dbReference type="PROSITE" id="PS51689">
    <property type="entry name" value="SAM_RNA_A_N6_MT"/>
    <property type="match status" value="1"/>
</dbReference>
<dbReference type="AlphaFoldDB" id="X1N9I2"/>
<name>X1N9I2_9ZZZZ</name>
<keyword evidence="1" id="KW-0489">Methyltransferase</keyword>
<evidence type="ECO:0000256" key="2">
    <source>
        <dbReference type="ARBA" id="ARBA00022679"/>
    </source>
</evidence>